<dbReference type="InterPro" id="IPR015182">
    <property type="entry name" value="QH-AmDH_asu_heme-bd_dom"/>
</dbReference>
<dbReference type="SUPFAM" id="SSF69298">
    <property type="entry name" value="Quinohemoprotein amine dehydrogenase A chain, domain 3"/>
    <property type="match status" value="1"/>
</dbReference>
<dbReference type="SUPFAM" id="SSF81296">
    <property type="entry name" value="E set domains"/>
    <property type="match status" value="2"/>
</dbReference>
<comment type="caution">
    <text evidence="6">The sequence shown here is derived from an EMBL/GenBank/DDBJ whole genome shotgun (WGS) entry which is preliminary data.</text>
</comment>
<dbReference type="InterPro" id="IPR015184">
    <property type="entry name" value="QH-AmDH_asu_dom_IV"/>
</dbReference>
<proteinExistence type="predicted"/>
<dbReference type="InterPro" id="IPR014756">
    <property type="entry name" value="Ig_E-set"/>
</dbReference>
<gene>
    <name evidence="6" type="ORF">C666_17500</name>
</gene>
<dbReference type="InterPro" id="IPR036718">
    <property type="entry name" value="H-AmDH_asu_dom2_sf"/>
</dbReference>
<dbReference type="Pfam" id="PF14930">
    <property type="entry name" value="Qn_am_d_aII"/>
    <property type="match status" value="1"/>
</dbReference>
<dbReference type="STRING" id="1123367.GCA_000621305_02945"/>
<dbReference type="Pfam" id="PF09098">
    <property type="entry name" value="Dehyd-heme_bind"/>
    <property type="match status" value="1"/>
</dbReference>
<name>N6YQ68_THAL4</name>
<evidence type="ECO:0008006" key="8">
    <source>
        <dbReference type="Google" id="ProtNLM"/>
    </source>
</evidence>
<dbReference type="AlphaFoldDB" id="N6YQ68"/>
<dbReference type="RefSeq" id="WP_004345637.1">
    <property type="nucleotide sequence ID" value="NZ_AMXE01000111.1"/>
</dbReference>
<feature type="chain" id="PRO_5004128266" description="Quinohemoprotein amine dehydrogenase subunit alpha" evidence="1">
    <location>
        <begin position="28"/>
        <end position="529"/>
    </location>
</feature>
<feature type="domain" description="Quinohemoprotein amine dehydrogenase alpha subunit" evidence="5">
    <location>
        <begin position="203"/>
        <end position="305"/>
    </location>
</feature>
<evidence type="ECO:0000256" key="1">
    <source>
        <dbReference type="SAM" id="SignalP"/>
    </source>
</evidence>
<keyword evidence="1" id="KW-0732">Signal</keyword>
<dbReference type="InterPro" id="IPR009111">
    <property type="entry name" value="QH-AmDH_asu_dom2"/>
</dbReference>
<dbReference type="EMBL" id="AMXE01000111">
    <property type="protein sequence ID" value="ENO84368.1"/>
    <property type="molecule type" value="Genomic_DNA"/>
</dbReference>
<feature type="domain" description="Quinohemoprotein amine dehydrogenase alpha subunit haem binding" evidence="2">
    <location>
        <begin position="30"/>
        <end position="194"/>
    </location>
</feature>
<evidence type="ECO:0000313" key="7">
    <source>
        <dbReference type="Proteomes" id="UP000013232"/>
    </source>
</evidence>
<dbReference type="InterPro" id="IPR015183">
    <property type="entry name" value="QH-AmDH_asu_dom_III"/>
</dbReference>
<dbReference type="NCBIfam" id="TIGR03908">
    <property type="entry name" value="QH_alpha"/>
    <property type="match status" value="1"/>
</dbReference>
<dbReference type="Gene3D" id="1.10.760.10">
    <property type="entry name" value="Cytochrome c-like domain"/>
    <property type="match status" value="1"/>
</dbReference>
<keyword evidence="7" id="KW-1185">Reference proteome</keyword>
<dbReference type="Gene3D" id="2.40.128.120">
    <property type="entry name" value="Quinohemoprotein amine dehydrogenase alpha subunit, domain 2"/>
    <property type="match status" value="1"/>
</dbReference>
<dbReference type="Pfam" id="PF09099">
    <property type="entry name" value="Qn_am_d_aIII"/>
    <property type="match status" value="1"/>
</dbReference>
<dbReference type="InterPro" id="IPR036909">
    <property type="entry name" value="Cyt_c-like_dom_sf"/>
</dbReference>
<feature type="domain" description="Quinohemoprotein amine dehydrogenase alpha subunit" evidence="3">
    <location>
        <begin position="311"/>
        <end position="389"/>
    </location>
</feature>
<dbReference type="Gene3D" id="2.60.40.10">
    <property type="entry name" value="Immunoglobulins"/>
    <property type="match status" value="2"/>
</dbReference>
<organism evidence="6 7">
    <name type="scientific">Thauera linaloolentis (strain DSM 12138 / JCM 21573 / CCUG 41526 / CIP 105981 / IAM 15112 / NBRC 102519 / 47Lol)</name>
    <dbReference type="NCBI Taxonomy" id="1123367"/>
    <lineage>
        <taxon>Bacteria</taxon>
        <taxon>Pseudomonadati</taxon>
        <taxon>Pseudomonadota</taxon>
        <taxon>Betaproteobacteria</taxon>
        <taxon>Rhodocyclales</taxon>
        <taxon>Zoogloeaceae</taxon>
        <taxon>Thauera</taxon>
    </lineage>
</organism>
<dbReference type="Pfam" id="PF09100">
    <property type="entry name" value="Qn_am_d_aIV"/>
    <property type="match status" value="1"/>
</dbReference>
<accession>N6YQ68</accession>
<feature type="signal peptide" evidence="1">
    <location>
        <begin position="1"/>
        <end position="27"/>
    </location>
</feature>
<evidence type="ECO:0000259" key="3">
    <source>
        <dbReference type="Pfam" id="PF09099"/>
    </source>
</evidence>
<dbReference type="OrthoDB" id="5345472at2"/>
<evidence type="ECO:0000313" key="6">
    <source>
        <dbReference type="EMBL" id="ENO84368.1"/>
    </source>
</evidence>
<feature type="domain" description="Quinohemoprotein amine dehydrogenase alpha subunit" evidence="4">
    <location>
        <begin position="395"/>
        <end position="528"/>
    </location>
</feature>
<dbReference type="Proteomes" id="UP000013232">
    <property type="component" value="Unassembled WGS sequence"/>
</dbReference>
<evidence type="ECO:0000259" key="5">
    <source>
        <dbReference type="Pfam" id="PF14930"/>
    </source>
</evidence>
<dbReference type="eggNOG" id="COG2010">
    <property type="taxonomic scope" value="Bacteria"/>
</dbReference>
<dbReference type="SUPFAM" id="SSF46626">
    <property type="entry name" value="Cytochrome c"/>
    <property type="match status" value="2"/>
</dbReference>
<evidence type="ECO:0000259" key="4">
    <source>
        <dbReference type="Pfam" id="PF09100"/>
    </source>
</evidence>
<reference evidence="6 7" key="1">
    <citation type="submission" date="2012-09" db="EMBL/GenBank/DDBJ databases">
        <title>Draft Genome Sequences of 6 Strains from Genus Thauera.</title>
        <authorList>
            <person name="Liu B."/>
            <person name="Shapleigh J.P."/>
            <person name="Frostegard A.H."/>
        </authorList>
    </citation>
    <scope>NUCLEOTIDE SEQUENCE [LARGE SCALE GENOMIC DNA]</scope>
    <source>
        <strain evidence="7">47Lol / DSM 12138</strain>
    </source>
</reference>
<dbReference type="InterPro" id="IPR013783">
    <property type="entry name" value="Ig-like_fold"/>
</dbReference>
<dbReference type="InterPro" id="IPR023887">
    <property type="entry name" value="QH-AmDH_asu"/>
</dbReference>
<dbReference type="GO" id="GO:0009055">
    <property type="term" value="F:electron transfer activity"/>
    <property type="evidence" value="ECO:0007669"/>
    <property type="project" value="InterPro"/>
</dbReference>
<dbReference type="GO" id="GO:0020037">
    <property type="term" value="F:heme binding"/>
    <property type="evidence" value="ECO:0007669"/>
    <property type="project" value="InterPro"/>
</dbReference>
<sequence>MKIKRIAAAMSGVAAVGLALASSPAAAAASAEAVLRTKCQTCHTETDAGFSRIADQRKSPEGWLMSIARMQIVHGLKITDEERRAVVKHLADSQGLAPSETEGARYVLERRLNTMEAFESEQFTQMCARCHSGARVLLQRRPASEWEHLVHFHLGQYPTAEFQAFGRDRDWLGIALKEMVPELAAKLPLQSEAWKAWQMRAPQAVEGVWSLSGHMTGRGGFSGVMKVSAGKGKDIHALSFEGRWDDGKPMAGKGQALIYTGYEWRADLVVDGTPMRQVFALEDGVLRGRMFLRDHDEVGADVVASLQGDGKPRVLAVHPAYLKAGEEGELRIVGSNLAGEIGLPQGVSLLQTVQRSANEVVLRVRADAAARGVQPVAVGAASGGSLAVYGSIAGIKVLPAYAVARIGGNGASTAKVEARFDAEAWDAGPDGKPGTGDDFRIGVVPAKWSVAPFDEVAVRDEDVKFAGLMDEATGVFVPGDAGPNPVRRMSANNVGNLKVVAEVMQGGEALRGEGQLIVAPQRWNNPPIP</sequence>
<protein>
    <recommendedName>
        <fullName evidence="8">Quinohemoprotein amine dehydrogenase subunit alpha</fullName>
    </recommendedName>
</protein>
<evidence type="ECO:0000259" key="2">
    <source>
        <dbReference type="Pfam" id="PF09098"/>
    </source>
</evidence>